<evidence type="ECO:0000256" key="3">
    <source>
        <dbReference type="ARBA" id="ARBA00022603"/>
    </source>
</evidence>
<dbReference type="Pfam" id="PF22020">
    <property type="entry name" value="RlmL_1st"/>
    <property type="match status" value="1"/>
</dbReference>
<keyword evidence="3 7" id="KW-0489">Methyltransferase</keyword>
<comment type="similarity">
    <text evidence="7">Belongs to the methyltransferase superfamily. RlmKL family.</text>
</comment>
<dbReference type="EC" id="2.1.1.264" evidence="7"/>
<evidence type="ECO:0000313" key="11">
    <source>
        <dbReference type="Proteomes" id="UP000199308"/>
    </source>
</evidence>
<dbReference type="STRING" id="349064.SAMN05660429_01403"/>
<keyword evidence="4 7" id="KW-0808">Transferase</keyword>
<dbReference type="EC" id="2.1.1.173" evidence="7"/>
<accession>A0A1I0D774</accession>
<evidence type="ECO:0000313" key="10">
    <source>
        <dbReference type="EMBL" id="SET28094.1"/>
    </source>
</evidence>
<dbReference type="Pfam" id="PF01170">
    <property type="entry name" value="UPF0020"/>
    <property type="match status" value="1"/>
</dbReference>
<dbReference type="InterPro" id="IPR000241">
    <property type="entry name" value="RlmKL-like_Mtase"/>
</dbReference>
<dbReference type="CDD" id="cd11715">
    <property type="entry name" value="THUMP_AdoMetMT"/>
    <property type="match status" value="1"/>
</dbReference>
<dbReference type="InterPro" id="IPR054170">
    <property type="entry name" value="RlmL_1st"/>
</dbReference>
<dbReference type="EMBL" id="FOHK01000006">
    <property type="protein sequence ID" value="SET28094.1"/>
    <property type="molecule type" value="Genomic_DNA"/>
</dbReference>
<dbReference type="Pfam" id="PF10672">
    <property type="entry name" value="Methyltrans_SAM"/>
    <property type="match status" value="1"/>
</dbReference>
<dbReference type="Gene3D" id="3.30.2130.30">
    <property type="match status" value="1"/>
</dbReference>
<dbReference type="Gene3D" id="3.30.750.80">
    <property type="entry name" value="RNA methyltransferase domain (HRMD) like"/>
    <property type="match status" value="1"/>
</dbReference>
<dbReference type="InterPro" id="IPR004114">
    <property type="entry name" value="THUMP_dom"/>
</dbReference>
<keyword evidence="5 7" id="KW-0949">S-adenosyl-L-methionine</keyword>
<evidence type="ECO:0000256" key="4">
    <source>
        <dbReference type="ARBA" id="ARBA00022679"/>
    </source>
</evidence>
<dbReference type="PROSITE" id="PS51165">
    <property type="entry name" value="THUMP"/>
    <property type="match status" value="1"/>
</dbReference>
<dbReference type="InterPro" id="IPR019614">
    <property type="entry name" value="SAM-dep_methyl-trfase"/>
</dbReference>
<name>A0A1I0D774_THASX</name>
<dbReference type="SMART" id="SM00981">
    <property type="entry name" value="THUMP"/>
    <property type="match status" value="1"/>
</dbReference>
<evidence type="ECO:0000256" key="6">
    <source>
        <dbReference type="ARBA" id="ARBA00022884"/>
    </source>
</evidence>
<evidence type="ECO:0000256" key="1">
    <source>
        <dbReference type="ARBA" id="ARBA00022490"/>
    </source>
</evidence>
<reference evidence="10 11" key="1">
    <citation type="submission" date="2016-10" db="EMBL/GenBank/DDBJ databases">
        <authorList>
            <person name="de Groot N.N."/>
        </authorList>
    </citation>
    <scope>NUCLEOTIDE SEQUENCE [LARGE SCALE GENOMIC DNA]</scope>
    <source>
        <strain evidence="10 11">DSM 19706</strain>
    </source>
</reference>
<dbReference type="FunFam" id="3.40.50.150:FF:000039">
    <property type="entry name" value="Ribosomal RNA large subunit methyltransferase K/L"/>
    <property type="match status" value="1"/>
</dbReference>
<dbReference type="PIRSF" id="PIRSF037618">
    <property type="entry name" value="RNA_Mtase_bacteria_prd"/>
    <property type="match status" value="1"/>
</dbReference>
<comment type="function">
    <text evidence="7">Specifically methylates the guanine in position 2445 (m2G2445) and the guanine in position 2069 (m7G2069) of 23S rRNA.</text>
</comment>
<dbReference type="SUPFAM" id="SSF53335">
    <property type="entry name" value="S-adenosyl-L-methionine-dependent methyltransferases"/>
    <property type="match status" value="2"/>
</dbReference>
<evidence type="ECO:0000259" key="9">
    <source>
        <dbReference type="PROSITE" id="PS51165"/>
    </source>
</evidence>
<dbReference type="Pfam" id="PF02926">
    <property type="entry name" value="THUMP"/>
    <property type="match status" value="1"/>
</dbReference>
<evidence type="ECO:0000256" key="8">
    <source>
        <dbReference type="PROSITE-ProRule" id="PRU00529"/>
    </source>
</evidence>
<dbReference type="GO" id="GO:0070043">
    <property type="term" value="F:rRNA (guanine-N7-)-methyltransferase activity"/>
    <property type="evidence" value="ECO:0007669"/>
    <property type="project" value="UniProtKB-UniRule"/>
</dbReference>
<dbReference type="RefSeq" id="WP_093328785.1">
    <property type="nucleotide sequence ID" value="NZ_AP027363.1"/>
</dbReference>
<dbReference type="HAMAP" id="MF_01858">
    <property type="entry name" value="23SrRNA_methyltr_KL"/>
    <property type="match status" value="1"/>
</dbReference>
<comment type="catalytic activity">
    <reaction evidence="7">
        <text>guanosine(2445) in 23S rRNA + S-adenosyl-L-methionine = N(2)-methylguanosine(2445) in 23S rRNA + S-adenosyl-L-homocysteine + H(+)</text>
        <dbReference type="Rhea" id="RHEA:42740"/>
        <dbReference type="Rhea" id="RHEA-COMP:10215"/>
        <dbReference type="Rhea" id="RHEA-COMP:10216"/>
        <dbReference type="ChEBI" id="CHEBI:15378"/>
        <dbReference type="ChEBI" id="CHEBI:57856"/>
        <dbReference type="ChEBI" id="CHEBI:59789"/>
        <dbReference type="ChEBI" id="CHEBI:74269"/>
        <dbReference type="ChEBI" id="CHEBI:74481"/>
        <dbReference type="EC" id="2.1.1.173"/>
    </reaction>
</comment>
<dbReference type="GO" id="GO:0052915">
    <property type="term" value="F:23S rRNA (guanine(2445)-N(2))-methyltransferase activity"/>
    <property type="evidence" value="ECO:0007669"/>
    <property type="project" value="UniProtKB-UniRule"/>
</dbReference>
<comment type="subcellular location">
    <subcellularLocation>
        <location evidence="7">Cytoplasm</location>
    </subcellularLocation>
</comment>
<comment type="catalytic activity">
    <reaction evidence="7">
        <text>guanosine(2069) in 23S rRNA + S-adenosyl-L-methionine = N(2)-methylguanosine(2069) in 23S rRNA + S-adenosyl-L-homocysteine + H(+)</text>
        <dbReference type="Rhea" id="RHEA:43772"/>
        <dbReference type="Rhea" id="RHEA-COMP:10688"/>
        <dbReference type="Rhea" id="RHEA-COMP:10689"/>
        <dbReference type="ChEBI" id="CHEBI:15378"/>
        <dbReference type="ChEBI" id="CHEBI:57856"/>
        <dbReference type="ChEBI" id="CHEBI:59789"/>
        <dbReference type="ChEBI" id="CHEBI:74269"/>
        <dbReference type="ChEBI" id="CHEBI:74481"/>
        <dbReference type="EC" id="2.1.1.264"/>
    </reaction>
</comment>
<dbReference type="CDD" id="cd02440">
    <property type="entry name" value="AdoMet_MTases"/>
    <property type="match status" value="1"/>
</dbReference>
<dbReference type="OrthoDB" id="9809404at2"/>
<gene>
    <name evidence="7" type="primary">rlmL</name>
    <name evidence="10" type="ORF">SAMN05660429_01403</name>
</gene>
<dbReference type="GO" id="GO:0003723">
    <property type="term" value="F:RNA binding"/>
    <property type="evidence" value="ECO:0007669"/>
    <property type="project" value="UniProtKB-UniRule"/>
</dbReference>
<sequence length="708" mass="80567">MYQFLALTSPGIEILMAQELKDLGAEQVVQKPEGVYFEASLEQAYHIVLWTRLATRVLAKIGEGPAQDKQALFTSALAIDWQSHFGAHNTFAIDFVGTNRELRNSQFGALTVKDAIVDYFVDRGDSRPNVDKHEPEIRIQARLLKQQVTFFVDFSGRSLFQRGYRFKTGAAPLKENLAAAIILRSGWLEDTSLPLLDPMCGSGTIIIEAASMALRQAPGLNRMFWGFDSWKHHQEDTWEAVRNQVKQQSQDNGEEKSFAVYGSDSDSRVLKEAERNIANAGLAQFIKVTTSDASKLVNKYGERGFMVFNPPYGERIGDLPELVDTFSSLGTLFKSRFKDWNIAIFTANVELLNLLKLASHKRYKFKNGPLDCQLATYKLDEKQFAKEAAAQEQNTSFAESAFSNRLKKNLKQLKSWLKKEQITCYRAYDADIPEYNVAVDIYNEYAVVSEYQAPSKIAPEKVAKRLQEVLFWVPKILDIPPSDVVLKTRAKQKGRNQYQRVEKKERFITVNEYGAKLKVNLWDYLDTGLFLDHRKTRQIVASMVKGKSVLNLFSYTGSVSVQAALHGAESVTTVDMSNTYLSWAQDNFELNKLSGSQYSFIQADCLTWLKESKYTFDFIFIDPPTFSNSKRMDNTFDVQRDHVELLKDAVTCLNDGGTIMFTNNKRNFKMDSEAVEQLGLKVKAMSELTRDKDFARNKHIHNSWLLTK</sequence>
<feature type="domain" description="THUMP" evidence="9">
    <location>
        <begin position="43"/>
        <end position="154"/>
    </location>
</feature>
<proteinExistence type="inferred from homology"/>
<dbReference type="AlphaFoldDB" id="A0A1I0D774"/>
<evidence type="ECO:0000256" key="7">
    <source>
        <dbReference type="HAMAP-Rule" id="MF_01858"/>
    </source>
</evidence>
<protein>
    <recommendedName>
        <fullName evidence="7">Ribosomal RNA large subunit methyltransferase K/L</fullName>
    </recommendedName>
    <domain>
        <recommendedName>
            <fullName evidence="7">23S rRNA m2G2445 methyltransferase</fullName>
            <ecNumber evidence="7">2.1.1.173</ecNumber>
        </recommendedName>
        <alternativeName>
            <fullName evidence="7">rRNA (guanine-N(2)-)-methyltransferase RlmL</fullName>
        </alternativeName>
    </domain>
    <domain>
        <recommendedName>
            <fullName evidence="7">23S rRNA m7G2069 methyltransferase</fullName>
            <ecNumber evidence="7">2.1.1.264</ecNumber>
        </recommendedName>
        <alternativeName>
            <fullName evidence="7">rRNA (guanine-N(7)-)-methyltransferase RlmK</fullName>
        </alternativeName>
    </domain>
</protein>
<dbReference type="PANTHER" id="PTHR47313">
    <property type="entry name" value="RIBOSOMAL RNA LARGE SUBUNIT METHYLTRANSFERASE K/L"/>
    <property type="match status" value="1"/>
</dbReference>
<dbReference type="InterPro" id="IPR053943">
    <property type="entry name" value="RlmKL-like_Mtase_CS"/>
</dbReference>
<keyword evidence="6 8" id="KW-0694">RNA-binding</keyword>
<evidence type="ECO:0000256" key="2">
    <source>
        <dbReference type="ARBA" id="ARBA00022552"/>
    </source>
</evidence>
<evidence type="ECO:0000256" key="5">
    <source>
        <dbReference type="ARBA" id="ARBA00022691"/>
    </source>
</evidence>
<dbReference type="PANTHER" id="PTHR47313:SF1">
    <property type="entry name" value="RIBOSOMAL RNA LARGE SUBUNIT METHYLTRANSFERASE K_L"/>
    <property type="match status" value="1"/>
</dbReference>
<organism evidence="10 11">
    <name type="scientific">Thalassotalea agarivorans</name>
    <name type="common">Thalassomonas agarivorans</name>
    <dbReference type="NCBI Taxonomy" id="349064"/>
    <lineage>
        <taxon>Bacteria</taxon>
        <taxon>Pseudomonadati</taxon>
        <taxon>Pseudomonadota</taxon>
        <taxon>Gammaproteobacteria</taxon>
        <taxon>Alteromonadales</taxon>
        <taxon>Colwelliaceae</taxon>
        <taxon>Thalassotalea</taxon>
    </lineage>
</organism>
<dbReference type="InterPro" id="IPR017244">
    <property type="entry name" value="23SrRNA_methyltr_KL"/>
</dbReference>
<dbReference type="Proteomes" id="UP000199308">
    <property type="component" value="Unassembled WGS sequence"/>
</dbReference>
<dbReference type="InterPro" id="IPR029063">
    <property type="entry name" value="SAM-dependent_MTases_sf"/>
</dbReference>
<dbReference type="Gene3D" id="3.40.50.150">
    <property type="entry name" value="Vaccinia Virus protein VP39"/>
    <property type="match status" value="2"/>
</dbReference>
<keyword evidence="2 7" id="KW-0698">rRNA processing</keyword>
<dbReference type="PROSITE" id="PS01261">
    <property type="entry name" value="UPF0020"/>
    <property type="match status" value="1"/>
</dbReference>
<dbReference type="NCBIfam" id="NF008748">
    <property type="entry name" value="PRK11783.1"/>
    <property type="match status" value="1"/>
</dbReference>
<dbReference type="GO" id="GO:0005737">
    <property type="term" value="C:cytoplasm"/>
    <property type="evidence" value="ECO:0007669"/>
    <property type="project" value="UniProtKB-SubCell"/>
</dbReference>
<keyword evidence="11" id="KW-1185">Reference proteome</keyword>
<keyword evidence="1 7" id="KW-0963">Cytoplasm</keyword>